<accession>A0A918WQQ1</accession>
<dbReference type="AlphaFoldDB" id="A0A918WQQ1"/>
<reference evidence="1" key="1">
    <citation type="journal article" date="2014" name="Int. J. Syst. Evol. Microbiol.">
        <title>Complete genome sequence of Corynebacterium casei LMG S-19264T (=DSM 44701T), isolated from a smear-ripened cheese.</title>
        <authorList>
            <consortium name="US DOE Joint Genome Institute (JGI-PGF)"/>
            <person name="Walter F."/>
            <person name="Albersmeier A."/>
            <person name="Kalinowski J."/>
            <person name="Ruckert C."/>
        </authorList>
    </citation>
    <scope>NUCLEOTIDE SEQUENCE</scope>
    <source>
        <strain evidence="1">KCTC 12988</strain>
    </source>
</reference>
<dbReference type="EMBL" id="BMXI01000065">
    <property type="protein sequence ID" value="GHC68688.1"/>
    <property type="molecule type" value="Genomic_DNA"/>
</dbReference>
<organism evidence="1 2">
    <name type="scientific">Roseibacillus persicicus</name>
    <dbReference type="NCBI Taxonomy" id="454148"/>
    <lineage>
        <taxon>Bacteria</taxon>
        <taxon>Pseudomonadati</taxon>
        <taxon>Verrucomicrobiota</taxon>
        <taxon>Verrucomicrobiia</taxon>
        <taxon>Verrucomicrobiales</taxon>
        <taxon>Verrucomicrobiaceae</taxon>
        <taxon>Roseibacillus</taxon>
    </lineage>
</organism>
<gene>
    <name evidence="1" type="ORF">GCM10007100_40530</name>
</gene>
<protein>
    <submittedName>
        <fullName evidence="1">Uncharacterized protein</fullName>
    </submittedName>
</protein>
<keyword evidence="2" id="KW-1185">Reference proteome</keyword>
<reference evidence="1" key="2">
    <citation type="submission" date="2020-09" db="EMBL/GenBank/DDBJ databases">
        <authorList>
            <person name="Sun Q."/>
            <person name="Kim S."/>
        </authorList>
    </citation>
    <scope>NUCLEOTIDE SEQUENCE</scope>
    <source>
        <strain evidence="1">KCTC 12988</strain>
    </source>
</reference>
<evidence type="ECO:0000313" key="1">
    <source>
        <dbReference type="EMBL" id="GHC68688.1"/>
    </source>
</evidence>
<evidence type="ECO:0000313" key="2">
    <source>
        <dbReference type="Proteomes" id="UP000644507"/>
    </source>
</evidence>
<comment type="caution">
    <text evidence="1">The sequence shown here is derived from an EMBL/GenBank/DDBJ whole genome shotgun (WGS) entry which is preliminary data.</text>
</comment>
<sequence>MPDELVFVYDDDADTVVELDMKMAGGEAGGRDFDVADIFDGPGLRAIYFGHRPFSR</sequence>
<name>A0A918WQQ1_9BACT</name>
<dbReference type="Proteomes" id="UP000644507">
    <property type="component" value="Unassembled WGS sequence"/>
</dbReference>
<proteinExistence type="predicted"/>